<proteinExistence type="inferred from homology"/>
<dbReference type="Pfam" id="PF06963">
    <property type="entry name" value="FPN1"/>
    <property type="match status" value="1"/>
</dbReference>
<comment type="caution">
    <text evidence="7">The sequence shown here is derived from an EMBL/GenBank/DDBJ whole genome shotgun (WGS) entry which is preliminary data.</text>
</comment>
<accession>A0A6B0R0C9</accession>
<comment type="function">
    <text evidence="6">May be involved in iron transport and iron homeostasis.</text>
</comment>
<dbReference type="EMBL" id="VBQZ03000016">
    <property type="protein sequence ID" value="MXQ83275.1"/>
    <property type="molecule type" value="Genomic_DNA"/>
</dbReference>
<reference evidence="7" key="1">
    <citation type="submission" date="2019-10" db="EMBL/GenBank/DDBJ databases">
        <title>The sequence and de novo assembly of the wild yak genome.</title>
        <authorList>
            <person name="Liu Y."/>
        </authorList>
    </citation>
    <scope>NUCLEOTIDE SEQUENCE [LARGE SCALE GENOMIC DNA]</scope>
    <source>
        <strain evidence="7">WY2019</strain>
    </source>
</reference>
<evidence type="ECO:0000256" key="3">
    <source>
        <dbReference type="ARBA" id="ARBA00022692"/>
    </source>
</evidence>
<evidence type="ECO:0000313" key="8">
    <source>
        <dbReference type="Proteomes" id="UP000322234"/>
    </source>
</evidence>
<dbReference type="GO" id="GO:0016020">
    <property type="term" value="C:membrane"/>
    <property type="evidence" value="ECO:0007669"/>
    <property type="project" value="UniProtKB-SubCell"/>
</dbReference>
<keyword evidence="4" id="KW-1133">Transmembrane helix</keyword>
<evidence type="ECO:0000256" key="6">
    <source>
        <dbReference type="RuleBase" id="RU365065"/>
    </source>
</evidence>
<dbReference type="InterPro" id="IPR009716">
    <property type="entry name" value="Ferroportin-1"/>
</dbReference>
<keyword evidence="2 6" id="KW-0813">Transport</keyword>
<keyword evidence="3" id="KW-0812">Transmembrane</keyword>
<comment type="subcellular location">
    <subcellularLocation>
        <location evidence="1 6">Membrane</location>
        <topology evidence="1 6">Multi-pass membrane protein</topology>
    </subcellularLocation>
</comment>
<organism evidence="7 8">
    <name type="scientific">Bos mutus</name>
    <name type="common">wild yak</name>
    <dbReference type="NCBI Taxonomy" id="72004"/>
    <lineage>
        <taxon>Eukaryota</taxon>
        <taxon>Metazoa</taxon>
        <taxon>Chordata</taxon>
        <taxon>Craniata</taxon>
        <taxon>Vertebrata</taxon>
        <taxon>Euteleostomi</taxon>
        <taxon>Mammalia</taxon>
        <taxon>Eutheria</taxon>
        <taxon>Laurasiatheria</taxon>
        <taxon>Artiodactyla</taxon>
        <taxon>Ruminantia</taxon>
        <taxon>Pecora</taxon>
        <taxon>Bovidae</taxon>
        <taxon>Bovinae</taxon>
        <taxon>Bos</taxon>
    </lineage>
</organism>
<evidence type="ECO:0000256" key="4">
    <source>
        <dbReference type="ARBA" id="ARBA00022989"/>
    </source>
</evidence>
<gene>
    <name evidence="7" type="ORF">E5288_WYG001427</name>
</gene>
<evidence type="ECO:0000256" key="5">
    <source>
        <dbReference type="ARBA" id="ARBA00023136"/>
    </source>
</evidence>
<evidence type="ECO:0000256" key="2">
    <source>
        <dbReference type="ARBA" id="ARBA00022448"/>
    </source>
</evidence>
<dbReference type="Proteomes" id="UP000322234">
    <property type="component" value="Unassembled WGS sequence"/>
</dbReference>
<sequence>MELELNVKPRLGLWSFDITIIQLLQIILEAERSAVNGIQCSLNDLRDLIHFILVMLALGPQKQDLRLKLELDHDQ</sequence>
<protein>
    <recommendedName>
        <fullName evidence="6">Solute carrier family 40 member</fullName>
    </recommendedName>
</protein>
<keyword evidence="8" id="KW-1185">Reference proteome</keyword>
<comment type="similarity">
    <text evidence="6">Belongs to the ferroportin (FP) (TC 2.A.100) family. SLC40A subfamily.</text>
</comment>
<dbReference type="AlphaFoldDB" id="A0A6B0R0C9"/>
<name>A0A6B0R0C9_9CETA</name>
<dbReference type="PANTHER" id="PTHR11660:SF50">
    <property type="entry name" value="SOLUTE CARRIER FAMILY 40 MEMBER"/>
    <property type="match status" value="1"/>
</dbReference>
<evidence type="ECO:0000256" key="1">
    <source>
        <dbReference type="ARBA" id="ARBA00004141"/>
    </source>
</evidence>
<dbReference type="PANTHER" id="PTHR11660">
    <property type="entry name" value="SOLUTE CARRIER FAMILY 40 MEMBER"/>
    <property type="match status" value="1"/>
</dbReference>
<dbReference type="GO" id="GO:0005381">
    <property type="term" value="F:iron ion transmembrane transporter activity"/>
    <property type="evidence" value="ECO:0007669"/>
    <property type="project" value="UniProtKB-UniRule"/>
</dbReference>
<keyword evidence="5" id="KW-0472">Membrane</keyword>
<evidence type="ECO:0000313" key="7">
    <source>
        <dbReference type="EMBL" id="MXQ83275.1"/>
    </source>
</evidence>
<keyword evidence="6" id="KW-0406">Ion transport</keyword>